<feature type="chain" id="PRO_5042006577" evidence="2">
    <location>
        <begin position="25"/>
        <end position="321"/>
    </location>
</feature>
<dbReference type="GeneID" id="85446767"/>
<dbReference type="Proteomes" id="UP001230504">
    <property type="component" value="Unassembled WGS sequence"/>
</dbReference>
<dbReference type="RefSeq" id="XP_060414201.1">
    <property type="nucleotide sequence ID" value="XM_060562527.1"/>
</dbReference>
<gene>
    <name evidence="3" type="ORF">LY79DRAFT_649723</name>
</gene>
<keyword evidence="4" id="KW-1185">Reference proteome</keyword>
<accession>A0AAD8Q0X2</accession>
<feature type="signal peptide" evidence="2">
    <location>
        <begin position="1"/>
        <end position="24"/>
    </location>
</feature>
<sequence length="321" mass="34042">MRISTLAVTAVSVVALLSTNKAVAADGKAGKPGRQDGIQRISASIKVGHDARSPQDSDGFVSYDYGYSYPAPPPPTTYAKLSSSSTWTSLASSSNVSYTETTSVTSVIGTSSVSDSASFSSVVSISATATLRDSVSTSLPTSVIATLSASTTISESLSYMTSFKTGSSTSSLDDESGTLASVTDTDVPYTPSTGSSDSTIWSHSTTSISSMLPSFTLSDSTAIFSSAMTFSKPDSASTSYKRFKHAASVHELIYHGASSDQFPYPPREFHHKSNGDLEYVRRTIFHFDKYFSVFHNVFTNGLVFPDDCAVSVAQRNCHCYA</sequence>
<evidence type="ECO:0000313" key="3">
    <source>
        <dbReference type="EMBL" id="KAK1590727.1"/>
    </source>
</evidence>
<name>A0AAD8Q0X2_9PEZI</name>
<protein>
    <submittedName>
        <fullName evidence="3">Uncharacterized protein</fullName>
    </submittedName>
</protein>
<evidence type="ECO:0000256" key="1">
    <source>
        <dbReference type="SAM" id="MobiDB-lite"/>
    </source>
</evidence>
<organism evidence="3 4">
    <name type="scientific">Colletotrichum navitas</name>
    <dbReference type="NCBI Taxonomy" id="681940"/>
    <lineage>
        <taxon>Eukaryota</taxon>
        <taxon>Fungi</taxon>
        <taxon>Dikarya</taxon>
        <taxon>Ascomycota</taxon>
        <taxon>Pezizomycotina</taxon>
        <taxon>Sordariomycetes</taxon>
        <taxon>Hypocreomycetidae</taxon>
        <taxon>Glomerellales</taxon>
        <taxon>Glomerellaceae</taxon>
        <taxon>Colletotrichum</taxon>
        <taxon>Colletotrichum graminicola species complex</taxon>
    </lineage>
</organism>
<evidence type="ECO:0000256" key="2">
    <source>
        <dbReference type="SAM" id="SignalP"/>
    </source>
</evidence>
<dbReference type="AlphaFoldDB" id="A0AAD8Q0X2"/>
<reference evidence="3" key="1">
    <citation type="submission" date="2021-06" db="EMBL/GenBank/DDBJ databases">
        <title>Comparative genomics, transcriptomics and evolutionary studies reveal genomic signatures of adaptation to plant cell wall in hemibiotrophic fungi.</title>
        <authorList>
            <consortium name="DOE Joint Genome Institute"/>
            <person name="Baroncelli R."/>
            <person name="Diaz J.F."/>
            <person name="Benocci T."/>
            <person name="Peng M."/>
            <person name="Battaglia E."/>
            <person name="Haridas S."/>
            <person name="Andreopoulos W."/>
            <person name="Labutti K."/>
            <person name="Pangilinan J."/>
            <person name="Floch G.L."/>
            <person name="Makela M.R."/>
            <person name="Henrissat B."/>
            <person name="Grigoriev I.V."/>
            <person name="Crouch J.A."/>
            <person name="De Vries R.P."/>
            <person name="Sukno S.A."/>
            <person name="Thon M.R."/>
        </authorList>
    </citation>
    <scope>NUCLEOTIDE SEQUENCE</scope>
    <source>
        <strain evidence="3">CBS 125086</strain>
    </source>
</reference>
<evidence type="ECO:0000313" key="4">
    <source>
        <dbReference type="Proteomes" id="UP001230504"/>
    </source>
</evidence>
<comment type="caution">
    <text evidence="3">The sequence shown here is derived from an EMBL/GenBank/DDBJ whole genome shotgun (WGS) entry which is preliminary data.</text>
</comment>
<feature type="region of interest" description="Disordered" evidence="1">
    <location>
        <begin position="166"/>
        <end position="191"/>
    </location>
</feature>
<keyword evidence="2" id="KW-0732">Signal</keyword>
<proteinExistence type="predicted"/>
<dbReference type="EMBL" id="JAHLJV010000029">
    <property type="protein sequence ID" value="KAK1590727.1"/>
    <property type="molecule type" value="Genomic_DNA"/>
</dbReference>